<dbReference type="Gene3D" id="3.40.50.10190">
    <property type="entry name" value="BRCT domain"/>
    <property type="match status" value="1"/>
</dbReference>
<dbReference type="Gene3D" id="2.40.50.140">
    <property type="entry name" value="Nucleic acid-binding proteins"/>
    <property type="match status" value="1"/>
</dbReference>
<dbReference type="GO" id="GO:0006281">
    <property type="term" value="P:DNA repair"/>
    <property type="evidence" value="ECO:0007669"/>
    <property type="project" value="UniProtKB-KW"/>
</dbReference>
<dbReference type="InterPro" id="IPR001679">
    <property type="entry name" value="DNA_ligase"/>
</dbReference>
<evidence type="ECO:0000256" key="2">
    <source>
        <dbReference type="ARBA" id="ARBA00012722"/>
    </source>
</evidence>
<comment type="caution">
    <text evidence="14">Lacks conserved residue(s) required for the propagation of feature annotation.</text>
</comment>
<dbReference type="InterPro" id="IPR004150">
    <property type="entry name" value="NAD_DNA_ligase_OB"/>
</dbReference>
<keyword evidence="10 14" id="KW-0520">NAD</keyword>
<dbReference type="NCBIfam" id="NF005932">
    <property type="entry name" value="PRK07956.1"/>
    <property type="match status" value="1"/>
</dbReference>
<evidence type="ECO:0000313" key="16">
    <source>
        <dbReference type="EMBL" id="TXE86424.1"/>
    </source>
</evidence>
<feature type="binding site" evidence="14">
    <location>
        <position position="105"/>
    </location>
    <ligand>
        <name>NAD(+)</name>
        <dbReference type="ChEBI" id="CHEBI:57540"/>
    </ligand>
</feature>
<dbReference type="SUPFAM" id="SSF56091">
    <property type="entry name" value="DNA ligase/mRNA capping enzyme, catalytic domain"/>
    <property type="match status" value="1"/>
</dbReference>
<dbReference type="PANTHER" id="PTHR23389:SF9">
    <property type="entry name" value="DNA LIGASE"/>
    <property type="match status" value="1"/>
</dbReference>
<dbReference type="PANTHER" id="PTHR23389">
    <property type="entry name" value="CHROMOSOME TRANSMISSION FIDELITY FACTOR 18"/>
    <property type="match status" value="1"/>
</dbReference>
<dbReference type="HAMAP" id="MF_01588">
    <property type="entry name" value="DNA_ligase_A"/>
    <property type="match status" value="1"/>
</dbReference>
<keyword evidence="7 14" id="KW-0227">DNA damage</keyword>
<dbReference type="SUPFAM" id="SSF47781">
    <property type="entry name" value="RuvA domain 2-like"/>
    <property type="match status" value="1"/>
</dbReference>
<dbReference type="Gene3D" id="1.10.287.610">
    <property type="entry name" value="Helix hairpin bin"/>
    <property type="match status" value="1"/>
</dbReference>
<dbReference type="EMBL" id="VOWJ01000031">
    <property type="protein sequence ID" value="TXE86424.1"/>
    <property type="molecule type" value="Genomic_DNA"/>
</dbReference>
<dbReference type="InterPro" id="IPR033136">
    <property type="entry name" value="DNA_ligase_CS"/>
</dbReference>
<dbReference type="CDD" id="cd00114">
    <property type="entry name" value="LIGANc"/>
    <property type="match status" value="1"/>
</dbReference>
<dbReference type="GO" id="GO:0003677">
    <property type="term" value="F:DNA binding"/>
    <property type="evidence" value="ECO:0007669"/>
    <property type="project" value="InterPro"/>
</dbReference>
<keyword evidence="5 14" id="KW-0235">DNA replication</keyword>
<dbReference type="InterPro" id="IPR013839">
    <property type="entry name" value="DNAligase_adenylation"/>
</dbReference>
<dbReference type="Pfam" id="PF03120">
    <property type="entry name" value="OB_DNA_ligase"/>
    <property type="match status" value="1"/>
</dbReference>
<dbReference type="SMART" id="SM00292">
    <property type="entry name" value="BRCT"/>
    <property type="match status" value="1"/>
</dbReference>
<dbReference type="SUPFAM" id="SSF52113">
    <property type="entry name" value="BRCT domain"/>
    <property type="match status" value="1"/>
</dbReference>
<feature type="binding site" evidence="14">
    <location>
        <position position="162"/>
    </location>
    <ligand>
        <name>NAD(+)</name>
        <dbReference type="ChEBI" id="CHEBI:57540"/>
    </ligand>
</feature>
<evidence type="ECO:0000256" key="3">
    <source>
        <dbReference type="ARBA" id="ARBA00013308"/>
    </source>
</evidence>
<evidence type="ECO:0000256" key="12">
    <source>
        <dbReference type="ARBA" id="ARBA00034005"/>
    </source>
</evidence>
<evidence type="ECO:0000256" key="8">
    <source>
        <dbReference type="ARBA" id="ARBA00022833"/>
    </source>
</evidence>
<dbReference type="GO" id="GO:0046872">
    <property type="term" value="F:metal ion binding"/>
    <property type="evidence" value="ECO:0007669"/>
    <property type="project" value="UniProtKB-KW"/>
</dbReference>
<dbReference type="Proteomes" id="UP000321629">
    <property type="component" value="Unassembled WGS sequence"/>
</dbReference>
<evidence type="ECO:0000256" key="10">
    <source>
        <dbReference type="ARBA" id="ARBA00023027"/>
    </source>
</evidence>
<feature type="binding site" evidence="14">
    <location>
        <position position="395"/>
    </location>
    <ligand>
        <name>Zn(2+)</name>
        <dbReference type="ChEBI" id="CHEBI:29105"/>
    </ligand>
</feature>
<evidence type="ECO:0000256" key="4">
    <source>
        <dbReference type="ARBA" id="ARBA00022598"/>
    </source>
</evidence>
<feature type="binding site" evidence="14">
    <location>
        <begin position="30"/>
        <end position="34"/>
    </location>
    <ligand>
        <name>NAD(+)</name>
        <dbReference type="ChEBI" id="CHEBI:57540"/>
    </ligand>
</feature>
<dbReference type="SMART" id="SM00278">
    <property type="entry name" value="HhH1"/>
    <property type="match status" value="4"/>
</dbReference>
<dbReference type="GO" id="GO:0006260">
    <property type="term" value="P:DNA replication"/>
    <property type="evidence" value="ECO:0007669"/>
    <property type="project" value="UniProtKB-KW"/>
</dbReference>
<feature type="binding site" evidence="14">
    <location>
        <position position="301"/>
    </location>
    <ligand>
        <name>NAD(+)</name>
        <dbReference type="ChEBI" id="CHEBI:57540"/>
    </ligand>
</feature>
<evidence type="ECO:0000256" key="7">
    <source>
        <dbReference type="ARBA" id="ARBA00022763"/>
    </source>
</evidence>
<feature type="binding site" evidence="14">
    <location>
        <position position="398"/>
    </location>
    <ligand>
        <name>Zn(2+)</name>
        <dbReference type="ChEBI" id="CHEBI:29105"/>
    </ligand>
</feature>
<dbReference type="FunFam" id="2.40.50.140:FF:000012">
    <property type="entry name" value="DNA ligase"/>
    <property type="match status" value="1"/>
</dbReference>
<dbReference type="InterPro" id="IPR013840">
    <property type="entry name" value="DNAligase_N"/>
</dbReference>
<keyword evidence="14" id="KW-0464">Manganese</keyword>
<dbReference type="Gene3D" id="3.30.470.30">
    <property type="entry name" value="DNA ligase/mRNA capping enzyme"/>
    <property type="match status" value="1"/>
</dbReference>
<dbReference type="SMART" id="SM00532">
    <property type="entry name" value="LIGANc"/>
    <property type="match status" value="1"/>
</dbReference>
<feature type="active site" description="N6-AMP-lysine intermediate" evidence="14">
    <location>
        <position position="107"/>
    </location>
</feature>
<dbReference type="PIRSF" id="PIRSF001604">
    <property type="entry name" value="LigA"/>
    <property type="match status" value="1"/>
</dbReference>
<dbReference type="AlphaFoldDB" id="A0A5C7DQV8"/>
<dbReference type="SUPFAM" id="SSF50249">
    <property type="entry name" value="Nucleic acid-binding proteins"/>
    <property type="match status" value="1"/>
</dbReference>
<dbReference type="PROSITE" id="PS01056">
    <property type="entry name" value="DNA_LIGASE_N2"/>
    <property type="match status" value="1"/>
</dbReference>
<evidence type="ECO:0000256" key="1">
    <source>
        <dbReference type="ARBA" id="ARBA00004067"/>
    </source>
</evidence>
<dbReference type="EC" id="6.5.1.2" evidence="2 14"/>
<evidence type="ECO:0000259" key="15">
    <source>
        <dbReference type="PROSITE" id="PS50172"/>
    </source>
</evidence>
<keyword evidence="8 14" id="KW-0862">Zinc</keyword>
<comment type="catalytic activity">
    <reaction evidence="12 14">
        <text>NAD(+) + (deoxyribonucleotide)n-3'-hydroxyl + 5'-phospho-(deoxyribonucleotide)m = (deoxyribonucleotide)n+m + AMP + beta-nicotinamide D-nucleotide.</text>
        <dbReference type="EC" id="6.5.1.2"/>
    </reaction>
</comment>
<dbReference type="InterPro" id="IPR001357">
    <property type="entry name" value="BRCT_dom"/>
</dbReference>
<comment type="cofactor">
    <cofactor evidence="14">
        <name>Mg(2+)</name>
        <dbReference type="ChEBI" id="CHEBI:18420"/>
    </cofactor>
    <cofactor evidence="14">
        <name>Mn(2+)</name>
        <dbReference type="ChEBI" id="CHEBI:29035"/>
    </cofactor>
</comment>
<keyword evidence="6 14" id="KW-0479">Metal-binding</keyword>
<dbReference type="Pfam" id="PF00533">
    <property type="entry name" value="BRCT"/>
    <property type="match status" value="1"/>
</dbReference>
<dbReference type="Gene3D" id="1.10.150.20">
    <property type="entry name" value="5' to 3' exonuclease, C-terminal subdomain"/>
    <property type="match status" value="2"/>
</dbReference>
<dbReference type="Pfam" id="PF01653">
    <property type="entry name" value="DNA_ligase_aden"/>
    <property type="match status" value="1"/>
</dbReference>
<comment type="similarity">
    <text evidence="13 14">Belongs to the NAD-dependent DNA ligase family. LigA subfamily.</text>
</comment>
<evidence type="ECO:0000313" key="17">
    <source>
        <dbReference type="Proteomes" id="UP000321629"/>
    </source>
</evidence>
<evidence type="ECO:0000256" key="9">
    <source>
        <dbReference type="ARBA" id="ARBA00022842"/>
    </source>
</evidence>
<keyword evidence="4 14" id="KW-0436">Ligase</keyword>
<feature type="domain" description="BRCT" evidence="15">
    <location>
        <begin position="570"/>
        <end position="651"/>
    </location>
</feature>
<dbReference type="CDD" id="cd17748">
    <property type="entry name" value="BRCT_DNA_ligase_like"/>
    <property type="match status" value="1"/>
</dbReference>
<sequence length="651" mass="74235">MTYDEYLKKVDLAKEWMRAYYEDDEPLASDEEYDRLIKELKEFEANHQDKINPNSPTQKVAPIIQSEFHKITHESRMWSMEDVFDETELRAWAKRAKCEFDFFIEPKFDGASLNLTYENSRLISGATRGDGLVGEDITLNVKEISNIPQAIPYKDKIEIRGEVVILKEDFEKINQKRASENLSLFANPRNAASGSLRQLDTSITKERNLKFYPWGVGFNTLNFSKHSQIMQFIRSLGFLKDDFVFCCKNLDEVLDKYQQLLNLRDQKPMMMDGMVVRVDDLNHCNMLGYTVKFPKFMAAFKFPALEKTTTLLGVNLQVGRSGVVTPVAVLEPVNLDGVIVKSATLHNFDEIARLGLKIGDSVNIIRSGDVIPKITKVFTQRRDGLESDITKPTLCPQCSSELLDEGAFLKCQNLDCKARLVNSIIYFVSKKCLNIDGLGENIVELLFKEGKITNIESIFFLKYSDFENLEGFKDKKITNLLNAIENAKNCPLSRFITALGIEHIGEVAAKKLAQSFGFKWHEQNYEAYENLEGFGEQMAKSLQEFIKVNHKRIEHFYEILNLSDEKIDLLHNESISNKTFVITGTLSKPREDFKQLLEKFGAKVSSSVSKKTDFVLYGEEAGSKLQKAQSLSVKCINEDELNALLKGFDEV</sequence>
<keyword evidence="9 14" id="KW-0460">Magnesium</keyword>
<evidence type="ECO:0000256" key="13">
    <source>
        <dbReference type="ARBA" id="ARBA00060881"/>
    </source>
</evidence>
<gene>
    <name evidence="14 16" type="primary">ligA</name>
    <name evidence="16" type="ORF">FPD38_06550</name>
</gene>
<keyword evidence="11 14" id="KW-0234">DNA repair</keyword>
<dbReference type="RefSeq" id="WP_147556040.1">
    <property type="nucleotide sequence ID" value="NZ_VOWJ01000031.1"/>
</dbReference>
<dbReference type="GO" id="GO:0005829">
    <property type="term" value="C:cytosol"/>
    <property type="evidence" value="ECO:0007669"/>
    <property type="project" value="TreeGrafter"/>
</dbReference>
<feature type="binding site" evidence="14">
    <location>
        <position position="128"/>
    </location>
    <ligand>
        <name>NAD(+)</name>
        <dbReference type="ChEBI" id="CHEBI:57540"/>
    </ligand>
</feature>
<dbReference type="NCBIfam" id="TIGR00575">
    <property type="entry name" value="dnlj"/>
    <property type="match status" value="1"/>
</dbReference>
<dbReference type="PROSITE" id="PS50172">
    <property type="entry name" value="BRCT"/>
    <property type="match status" value="1"/>
</dbReference>
<organism evidence="16 17">
    <name type="scientific">Campylobacter volucris</name>
    <dbReference type="NCBI Taxonomy" id="1031542"/>
    <lineage>
        <taxon>Bacteria</taxon>
        <taxon>Pseudomonadati</taxon>
        <taxon>Campylobacterota</taxon>
        <taxon>Epsilonproteobacteria</taxon>
        <taxon>Campylobacterales</taxon>
        <taxon>Campylobacteraceae</taxon>
        <taxon>Campylobacter</taxon>
    </lineage>
</organism>
<name>A0A5C7DQV8_9BACT</name>
<evidence type="ECO:0000256" key="14">
    <source>
        <dbReference type="HAMAP-Rule" id="MF_01588"/>
    </source>
</evidence>
<evidence type="ECO:0000256" key="5">
    <source>
        <dbReference type="ARBA" id="ARBA00022705"/>
    </source>
</evidence>
<dbReference type="InterPro" id="IPR041663">
    <property type="entry name" value="DisA/LigA_HHH"/>
</dbReference>
<dbReference type="GO" id="GO:0003911">
    <property type="term" value="F:DNA ligase (NAD+) activity"/>
    <property type="evidence" value="ECO:0007669"/>
    <property type="project" value="UniProtKB-UniRule"/>
</dbReference>
<comment type="caution">
    <text evidence="16">The sequence shown here is derived from an EMBL/GenBank/DDBJ whole genome shotgun (WGS) entry which is preliminary data.</text>
</comment>
<dbReference type="InterPro" id="IPR003583">
    <property type="entry name" value="Hlx-hairpin-Hlx_DNA-bd_motif"/>
</dbReference>
<proteinExistence type="inferred from homology"/>
<evidence type="ECO:0000256" key="11">
    <source>
        <dbReference type="ARBA" id="ARBA00023204"/>
    </source>
</evidence>
<dbReference type="Pfam" id="PF12826">
    <property type="entry name" value="HHH_2"/>
    <property type="match status" value="1"/>
</dbReference>
<evidence type="ECO:0000256" key="6">
    <source>
        <dbReference type="ARBA" id="ARBA00022723"/>
    </source>
</evidence>
<feature type="binding site" evidence="14">
    <location>
        <position position="416"/>
    </location>
    <ligand>
        <name>Zn(2+)</name>
        <dbReference type="ChEBI" id="CHEBI:29105"/>
    </ligand>
</feature>
<dbReference type="InterPro" id="IPR010994">
    <property type="entry name" value="RuvA_2-like"/>
</dbReference>
<dbReference type="InterPro" id="IPR036420">
    <property type="entry name" value="BRCT_dom_sf"/>
</dbReference>
<comment type="function">
    <text evidence="1 14">DNA ligase that catalyzes the formation of phosphodiester linkages between 5'-phosphoryl and 3'-hydroxyl groups in double-stranded DNA using NAD as a coenzyme and as the energy source for the reaction. It is essential for DNA replication and repair of damaged DNA.</text>
</comment>
<reference evidence="16 17" key="1">
    <citation type="submission" date="2019-07" db="EMBL/GenBank/DDBJ databases">
        <title>Rapid identification of Enteric Bacteria from Whole Genome Sequences (WGS) using Average Nucleotide Identity (ANI).</title>
        <authorList>
            <person name="Lane C."/>
        </authorList>
    </citation>
    <scope>NUCLEOTIDE SEQUENCE [LARGE SCALE GENOMIC DNA]</scope>
    <source>
        <strain evidence="16 17">2016D-0084</strain>
    </source>
</reference>
<accession>A0A5C7DQV8</accession>
<feature type="binding site" evidence="14">
    <location>
        <begin position="79"/>
        <end position="80"/>
    </location>
    <ligand>
        <name>NAD(+)</name>
        <dbReference type="ChEBI" id="CHEBI:57540"/>
    </ligand>
</feature>
<dbReference type="InterPro" id="IPR012340">
    <property type="entry name" value="NA-bd_OB-fold"/>
</dbReference>
<feature type="binding site" evidence="14">
    <location>
        <position position="411"/>
    </location>
    <ligand>
        <name>Zn(2+)</name>
        <dbReference type="ChEBI" id="CHEBI:29105"/>
    </ligand>
</feature>
<protein>
    <recommendedName>
        <fullName evidence="3 14">DNA ligase</fullName>
        <ecNumber evidence="2 14">6.5.1.2</ecNumber>
    </recommendedName>
    <alternativeName>
        <fullName evidence="14">Polydeoxyribonucleotide synthase [NAD(+)]</fullName>
    </alternativeName>
</protein>